<accession>A0A553H185</accession>
<proteinExistence type="predicted"/>
<dbReference type="RefSeq" id="WP_143487599.1">
    <property type="nucleotide sequence ID" value="NZ_VJOY01000004.1"/>
</dbReference>
<dbReference type="EMBL" id="VJOY01000004">
    <property type="protein sequence ID" value="TRX75507.1"/>
    <property type="molecule type" value="Genomic_DNA"/>
</dbReference>
<feature type="compositionally biased region" description="Basic and acidic residues" evidence="1">
    <location>
        <begin position="37"/>
        <end position="61"/>
    </location>
</feature>
<comment type="caution">
    <text evidence="2">The sequence shown here is derived from an EMBL/GenBank/DDBJ whole genome shotgun (WGS) entry which is preliminary data.</text>
</comment>
<dbReference type="AlphaFoldDB" id="A0A553H185"/>
<dbReference type="Proteomes" id="UP000315235">
    <property type="component" value="Unassembled WGS sequence"/>
</dbReference>
<protein>
    <submittedName>
        <fullName evidence="2">Uncharacterized protein</fullName>
    </submittedName>
</protein>
<evidence type="ECO:0000313" key="2">
    <source>
        <dbReference type="EMBL" id="TRX75507.1"/>
    </source>
</evidence>
<feature type="compositionally biased region" description="Basic and acidic residues" evidence="1">
    <location>
        <begin position="1"/>
        <end position="21"/>
    </location>
</feature>
<reference evidence="2 3" key="1">
    <citation type="submission" date="2019-07" db="EMBL/GenBank/DDBJ databases">
        <title>Pseudomonas mangiferae sp. nov., isolated from bark of mango tree in Thailand.</title>
        <authorList>
            <person name="Srisuk N."/>
            <person name="Anurat P."/>
        </authorList>
    </citation>
    <scope>NUCLEOTIDE SEQUENCE [LARGE SCALE GENOMIC DNA]</scope>
    <source>
        <strain evidence="2 3">DMKU_BBB3-04</strain>
    </source>
</reference>
<feature type="region of interest" description="Disordered" evidence="1">
    <location>
        <begin position="1"/>
        <end position="61"/>
    </location>
</feature>
<evidence type="ECO:0000313" key="3">
    <source>
        <dbReference type="Proteomes" id="UP000315235"/>
    </source>
</evidence>
<gene>
    <name evidence="2" type="ORF">FM069_07130</name>
</gene>
<keyword evidence="3" id="KW-1185">Reference proteome</keyword>
<dbReference type="OrthoDB" id="6901832at2"/>
<sequence>MSERNPAHTDDKTSVTEKIVRPDPATETIDKVITPESLRKKEAENEKLERKVNEAERVLNK</sequence>
<organism evidence="2 3">
    <name type="scientific">Pseudomonas mangiferae</name>
    <dbReference type="NCBI Taxonomy" id="2593654"/>
    <lineage>
        <taxon>Bacteria</taxon>
        <taxon>Pseudomonadati</taxon>
        <taxon>Pseudomonadota</taxon>
        <taxon>Gammaproteobacteria</taxon>
        <taxon>Pseudomonadales</taxon>
        <taxon>Pseudomonadaceae</taxon>
        <taxon>Pseudomonas</taxon>
    </lineage>
</organism>
<evidence type="ECO:0000256" key="1">
    <source>
        <dbReference type="SAM" id="MobiDB-lite"/>
    </source>
</evidence>
<name>A0A553H185_9PSED</name>